<evidence type="ECO:0000256" key="7">
    <source>
        <dbReference type="ARBA" id="ARBA00022741"/>
    </source>
</evidence>
<evidence type="ECO:0000256" key="4">
    <source>
        <dbReference type="ARBA" id="ARBA00022642"/>
    </source>
</evidence>
<comment type="function">
    <text evidence="1 11">Catalyzes the reversible adenylation of nicotinate mononucleotide (NaMN) to nicotinic acid adenine dinucleotide (NaAD).</text>
</comment>
<dbReference type="GO" id="GO:0004515">
    <property type="term" value="F:nicotinate-nucleotide adenylyltransferase activity"/>
    <property type="evidence" value="ECO:0007669"/>
    <property type="project" value="UniProtKB-EC"/>
</dbReference>
<keyword evidence="14" id="KW-1185">Reference proteome</keyword>
<evidence type="ECO:0000256" key="3">
    <source>
        <dbReference type="ARBA" id="ARBA00009014"/>
    </source>
</evidence>
<dbReference type="Pfam" id="PF01467">
    <property type="entry name" value="CTP_transf_like"/>
    <property type="match status" value="1"/>
</dbReference>
<dbReference type="InterPro" id="IPR014729">
    <property type="entry name" value="Rossmann-like_a/b/a_fold"/>
</dbReference>
<evidence type="ECO:0000256" key="2">
    <source>
        <dbReference type="ARBA" id="ARBA00005019"/>
    </source>
</evidence>
<sequence>MKIGLFFGSFNPIHIGHLAIANYMAEYTDLDQIWFVVSPHNPFKNKSSLLTDYHRLELVNRAIERYPNFKASNIEFGMPQPSYTIDTLTYLKEKNPTHQFSLIVGSDNLKNFTKWKNYDLILKNHGLFVYPRPDFESENIELKGNISIVEAPLMEVSSSFIRKAISEQKEIPFFMPESAYNYLKEMHFYEK</sequence>
<dbReference type="RefSeq" id="WP_275110270.1">
    <property type="nucleotide sequence ID" value="NZ_JAKJSC010000002.1"/>
</dbReference>
<dbReference type="SUPFAM" id="SSF52374">
    <property type="entry name" value="Nucleotidylyl transferase"/>
    <property type="match status" value="1"/>
</dbReference>
<accession>A0ABT5VU59</accession>
<organism evidence="13 14">
    <name type="scientific">Paralabilibaculum antarcticum</name>
    <dbReference type="NCBI Taxonomy" id="2912572"/>
    <lineage>
        <taxon>Bacteria</taxon>
        <taxon>Pseudomonadati</taxon>
        <taxon>Bacteroidota</taxon>
        <taxon>Bacteroidia</taxon>
        <taxon>Marinilabiliales</taxon>
        <taxon>Marinifilaceae</taxon>
        <taxon>Paralabilibaculum</taxon>
    </lineage>
</organism>
<name>A0ABT5VU59_9BACT</name>
<dbReference type="Gene3D" id="3.40.50.620">
    <property type="entry name" value="HUPs"/>
    <property type="match status" value="1"/>
</dbReference>
<evidence type="ECO:0000256" key="11">
    <source>
        <dbReference type="HAMAP-Rule" id="MF_00244"/>
    </source>
</evidence>
<dbReference type="EMBL" id="JAKJSC010000002">
    <property type="protein sequence ID" value="MDE5418940.1"/>
    <property type="molecule type" value="Genomic_DNA"/>
</dbReference>
<protein>
    <recommendedName>
        <fullName evidence="11">Probable nicotinate-nucleotide adenylyltransferase</fullName>
        <ecNumber evidence="11">2.7.7.18</ecNumber>
    </recommendedName>
    <alternativeName>
        <fullName evidence="11">Deamido-NAD(+) diphosphorylase</fullName>
    </alternativeName>
    <alternativeName>
        <fullName evidence="11">Deamido-NAD(+) pyrophosphorylase</fullName>
    </alternativeName>
    <alternativeName>
        <fullName evidence="11">Nicotinate mononucleotide adenylyltransferase</fullName>
        <shortName evidence="11">NaMN adenylyltransferase</shortName>
    </alternativeName>
</protein>
<dbReference type="PANTHER" id="PTHR39321">
    <property type="entry name" value="NICOTINATE-NUCLEOTIDE ADENYLYLTRANSFERASE-RELATED"/>
    <property type="match status" value="1"/>
</dbReference>
<keyword evidence="8 11" id="KW-0067">ATP-binding</keyword>
<keyword evidence="4 11" id="KW-0662">Pyridine nucleotide biosynthesis</keyword>
<evidence type="ECO:0000256" key="6">
    <source>
        <dbReference type="ARBA" id="ARBA00022695"/>
    </source>
</evidence>
<keyword evidence="9 11" id="KW-0520">NAD</keyword>
<dbReference type="InterPro" id="IPR005248">
    <property type="entry name" value="NadD/NMNAT"/>
</dbReference>
<dbReference type="HAMAP" id="MF_00244">
    <property type="entry name" value="NaMN_adenylyltr"/>
    <property type="match status" value="1"/>
</dbReference>
<evidence type="ECO:0000256" key="10">
    <source>
        <dbReference type="ARBA" id="ARBA00048721"/>
    </source>
</evidence>
<evidence type="ECO:0000256" key="5">
    <source>
        <dbReference type="ARBA" id="ARBA00022679"/>
    </source>
</evidence>
<evidence type="ECO:0000256" key="8">
    <source>
        <dbReference type="ARBA" id="ARBA00022840"/>
    </source>
</evidence>
<dbReference type="NCBIfam" id="TIGR00482">
    <property type="entry name" value="nicotinate (nicotinamide) nucleotide adenylyltransferase"/>
    <property type="match status" value="1"/>
</dbReference>
<comment type="caution">
    <text evidence="13">The sequence shown here is derived from an EMBL/GenBank/DDBJ whole genome shotgun (WGS) entry which is preliminary data.</text>
</comment>
<comment type="similarity">
    <text evidence="3 11">Belongs to the NadD family.</text>
</comment>
<evidence type="ECO:0000259" key="12">
    <source>
        <dbReference type="Pfam" id="PF01467"/>
    </source>
</evidence>
<gene>
    <name evidence="11" type="primary">nadD</name>
    <name evidence="13" type="ORF">L3049_13120</name>
</gene>
<dbReference type="NCBIfam" id="TIGR00125">
    <property type="entry name" value="cyt_tran_rel"/>
    <property type="match status" value="1"/>
</dbReference>
<dbReference type="Proteomes" id="UP001528920">
    <property type="component" value="Unassembled WGS sequence"/>
</dbReference>
<keyword evidence="5 11" id="KW-0808">Transferase</keyword>
<dbReference type="InterPro" id="IPR004821">
    <property type="entry name" value="Cyt_trans-like"/>
</dbReference>
<evidence type="ECO:0000256" key="1">
    <source>
        <dbReference type="ARBA" id="ARBA00002324"/>
    </source>
</evidence>
<evidence type="ECO:0000256" key="9">
    <source>
        <dbReference type="ARBA" id="ARBA00023027"/>
    </source>
</evidence>
<feature type="domain" description="Cytidyltransferase-like" evidence="12">
    <location>
        <begin position="5"/>
        <end position="163"/>
    </location>
</feature>
<proteinExistence type="inferred from homology"/>
<comment type="pathway">
    <text evidence="2 11">Cofactor biosynthesis; NAD(+) biosynthesis; deamido-NAD(+) from nicotinate D-ribonucleotide: step 1/1.</text>
</comment>
<dbReference type="EC" id="2.7.7.18" evidence="11"/>
<evidence type="ECO:0000313" key="14">
    <source>
        <dbReference type="Proteomes" id="UP001528920"/>
    </source>
</evidence>
<reference evidence="13 14" key="1">
    <citation type="submission" date="2022-01" db="EMBL/GenBank/DDBJ databases">
        <title>Labilibaculum sp. nov, a marine bacterium isolated from Antarctica.</title>
        <authorList>
            <person name="Dai W."/>
        </authorList>
    </citation>
    <scope>NUCLEOTIDE SEQUENCE [LARGE SCALE GENOMIC DNA]</scope>
    <source>
        <strain evidence="13 14">DW002</strain>
    </source>
</reference>
<keyword evidence="6 11" id="KW-0548">Nucleotidyltransferase</keyword>
<dbReference type="CDD" id="cd02165">
    <property type="entry name" value="NMNAT"/>
    <property type="match status" value="1"/>
</dbReference>
<dbReference type="PANTHER" id="PTHR39321:SF3">
    <property type="entry name" value="PHOSPHOPANTETHEINE ADENYLYLTRANSFERASE"/>
    <property type="match status" value="1"/>
</dbReference>
<evidence type="ECO:0000313" key="13">
    <source>
        <dbReference type="EMBL" id="MDE5418940.1"/>
    </source>
</evidence>
<comment type="catalytic activity">
    <reaction evidence="10 11">
        <text>nicotinate beta-D-ribonucleotide + ATP + H(+) = deamido-NAD(+) + diphosphate</text>
        <dbReference type="Rhea" id="RHEA:22860"/>
        <dbReference type="ChEBI" id="CHEBI:15378"/>
        <dbReference type="ChEBI" id="CHEBI:30616"/>
        <dbReference type="ChEBI" id="CHEBI:33019"/>
        <dbReference type="ChEBI" id="CHEBI:57502"/>
        <dbReference type="ChEBI" id="CHEBI:58437"/>
        <dbReference type="EC" id="2.7.7.18"/>
    </reaction>
</comment>
<keyword evidence="7 11" id="KW-0547">Nucleotide-binding</keyword>